<dbReference type="AlphaFoldDB" id="A0A511XHS8"/>
<dbReference type="Proteomes" id="UP000321746">
    <property type="component" value="Unassembled WGS sequence"/>
</dbReference>
<evidence type="ECO:0000313" key="3">
    <source>
        <dbReference type="Proteomes" id="UP000321746"/>
    </source>
</evidence>
<reference evidence="2 3" key="1">
    <citation type="submission" date="2019-07" db="EMBL/GenBank/DDBJ databases">
        <title>Whole genome shotgun sequence of Acetobacter oeni NBRC 105207.</title>
        <authorList>
            <person name="Hosoyama A."/>
            <person name="Uohara A."/>
            <person name="Ohji S."/>
            <person name="Ichikawa N."/>
        </authorList>
    </citation>
    <scope>NUCLEOTIDE SEQUENCE [LARGE SCALE GENOMIC DNA]</scope>
    <source>
        <strain evidence="2 3">NBRC 105207</strain>
    </source>
</reference>
<comment type="caution">
    <text evidence="2">The sequence shown here is derived from an EMBL/GenBank/DDBJ whole genome shotgun (WGS) entry which is preliminary data.</text>
</comment>
<proteinExistence type="predicted"/>
<gene>
    <name evidence="2" type="ORF">AOE01nite_07260</name>
</gene>
<dbReference type="InterPro" id="IPR036188">
    <property type="entry name" value="FAD/NAD-bd_sf"/>
</dbReference>
<accession>A0A511XHS8</accession>
<name>A0A511XHS8_9PROT</name>
<dbReference type="SUPFAM" id="SSF51905">
    <property type="entry name" value="FAD/NAD(P)-binding domain"/>
    <property type="match status" value="1"/>
</dbReference>
<dbReference type="PRINTS" id="PR00368">
    <property type="entry name" value="FADPNR"/>
</dbReference>
<organism evidence="2 3">
    <name type="scientific">Acetobacter oeni</name>
    <dbReference type="NCBI Taxonomy" id="304077"/>
    <lineage>
        <taxon>Bacteria</taxon>
        <taxon>Pseudomonadati</taxon>
        <taxon>Pseudomonadota</taxon>
        <taxon>Alphaproteobacteria</taxon>
        <taxon>Acetobacterales</taxon>
        <taxon>Acetobacteraceae</taxon>
        <taxon>Acetobacter</taxon>
    </lineage>
</organism>
<keyword evidence="3" id="KW-1185">Reference proteome</keyword>
<dbReference type="EMBL" id="BJYG01000006">
    <property type="protein sequence ID" value="GEN62502.1"/>
    <property type="molecule type" value="Genomic_DNA"/>
</dbReference>
<feature type="compositionally biased region" description="Polar residues" evidence="1">
    <location>
        <begin position="418"/>
        <end position="430"/>
    </location>
</feature>
<dbReference type="Gene3D" id="3.50.50.60">
    <property type="entry name" value="FAD/NAD(P)-binding domain"/>
    <property type="match status" value="1"/>
</dbReference>
<dbReference type="Pfam" id="PF13738">
    <property type="entry name" value="Pyr_redox_3"/>
    <property type="match status" value="1"/>
</dbReference>
<sequence length="430" mass="46969">MAMNTEIAIIGAGPYGLSLAAHLRAKGLDFRIFGHPMSFWKDSVPADLPLKAEGFALNLFEPGRGFTLEKFCQARGYAYARMGTPVPARVFREYGEAFQKTCVPELYPFMVTHLSGSEGSFTLRLDNGQVVRAVRVVLAVGIGHFAYMPSSVARLPREKVSHTFNTVSFGQFSGRRVVVIGAGSSAVDTAYFLHRAGADVALYVRRSKIWINHPPQAIRGLKLLLTRLKKPRSGLGTGWRSRMACDFPGVFHLLPARLRLRITKGHLGPAASWFTGQAVREEVPVHLGMALESATDARDGLHLKFRNTLTGQLKAVEADHLFAGTGARIDLARLPFLSGALRAAIRTEDNMPVLSGAFESSVSGLYFIGPAAAGSFGPLLRFAWGARFVARRLTRHLTRANARGRLPLPDGKFVGRQPESTPSQTKCFPL</sequence>
<feature type="region of interest" description="Disordered" evidence="1">
    <location>
        <begin position="408"/>
        <end position="430"/>
    </location>
</feature>
<dbReference type="PANTHER" id="PTHR38663:SF1">
    <property type="entry name" value="L-ORNITHINE N(5)-MONOOXYGENASE"/>
    <property type="match status" value="1"/>
</dbReference>
<protein>
    <submittedName>
        <fullName evidence="2">Uncharacterized protein</fullName>
    </submittedName>
</protein>
<dbReference type="PRINTS" id="PR00469">
    <property type="entry name" value="PNDRDTASEII"/>
</dbReference>
<evidence type="ECO:0000313" key="2">
    <source>
        <dbReference type="EMBL" id="GEN62502.1"/>
    </source>
</evidence>
<evidence type="ECO:0000256" key="1">
    <source>
        <dbReference type="SAM" id="MobiDB-lite"/>
    </source>
</evidence>
<dbReference type="PANTHER" id="PTHR38663">
    <property type="match status" value="1"/>
</dbReference>